<dbReference type="InterPro" id="IPR006311">
    <property type="entry name" value="TAT_signal"/>
</dbReference>
<evidence type="ECO:0000256" key="1">
    <source>
        <dbReference type="SAM" id="MobiDB-lite"/>
    </source>
</evidence>
<sequence length="229" mass="24976">MPALARTTVRSRVGSLKAAAAAAAAAVAAATSPDANAAPPQPARDADTASAYKSVREYEHDRHRAKKSVETERLRERKERKRRVRAGECAARPYSRAAHCGGRKTGAKNMAIYVEEEDVKGAENAEGAERDAREDAHEHGLDFDGGVVVQLPDVMMRDVEFKVLVKQAKPRKRRADDFEVVPKVRSVIALDDSAATAPAEMDEPWEHISMDDEERVSAPSYAQIVASAM</sequence>
<protein>
    <submittedName>
        <fullName evidence="2">Uncharacterized protein</fullName>
    </submittedName>
</protein>
<dbReference type="AlphaFoldDB" id="A0A2H3IY85"/>
<dbReference type="Proteomes" id="UP000218811">
    <property type="component" value="Unassembled WGS sequence"/>
</dbReference>
<dbReference type="OrthoDB" id="3245714at2759"/>
<organism evidence="2 3">
    <name type="scientific">Wolfiporia cocos (strain MD-104)</name>
    <name type="common">Brown rot fungus</name>
    <dbReference type="NCBI Taxonomy" id="742152"/>
    <lineage>
        <taxon>Eukaryota</taxon>
        <taxon>Fungi</taxon>
        <taxon>Dikarya</taxon>
        <taxon>Basidiomycota</taxon>
        <taxon>Agaricomycotina</taxon>
        <taxon>Agaricomycetes</taxon>
        <taxon>Polyporales</taxon>
        <taxon>Phaeolaceae</taxon>
        <taxon>Wolfiporia</taxon>
    </lineage>
</organism>
<evidence type="ECO:0000313" key="3">
    <source>
        <dbReference type="Proteomes" id="UP000218811"/>
    </source>
</evidence>
<evidence type="ECO:0000313" key="2">
    <source>
        <dbReference type="EMBL" id="PCH34405.1"/>
    </source>
</evidence>
<feature type="compositionally biased region" description="Basic and acidic residues" evidence="1">
    <location>
        <begin position="54"/>
        <end position="77"/>
    </location>
</feature>
<reference evidence="2 3" key="1">
    <citation type="journal article" date="2012" name="Science">
        <title>The Paleozoic origin of enzymatic lignin decomposition reconstructed from 31 fungal genomes.</title>
        <authorList>
            <person name="Floudas D."/>
            <person name="Binder M."/>
            <person name="Riley R."/>
            <person name="Barry K."/>
            <person name="Blanchette R.A."/>
            <person name="Henrissat B."/>
            <person name="Martinez A.T."/>
            <person name="Otillar R."/>
            <person name="Spatafora J.W."/>
            <person name="Yadav J.S."/>
            <person name="Aerts A."/>
            <person name="Benoit I."/>
            <person name="Boyd A."/>
            <person name="Carlson A."/>
            <person name="Copeland A."/>
            <person name="Coutinho P.M."/>
            <person name="de Vries R.P."/>
            <person name="Ferreira P."/>
            <person name="Findley K."/>
            <person name="Foster B."/>
            <person name="Gaskell J."/>
            <person name="Glotzer D."/>
            <person name="Gorecki P."/>
            <person name="Heitman J."/>
            <person name="Hesse C."/>
            <person name="Hori C."/>
            <person name="Igarashi K."/>
            <person name="Jurgens J.A."/>
            <person name="Kallen N."/>
            <person name="Kersten P."/>
            <person name="Kohler A."/>
            <person name="Kuees U."/>
            <person name="Kumar T.K.A."/>
            <person name="Kuo A."/>
            <person name="LaButti K."/>
            <person name="Larrondo L.F."/>
            <person name="Lindquist E."/>
            <person name="Ling A."/>
            <person name="Lombard V."/>
            <person name="Lucas S."/>
            <person name="Lundell T."/>
            <person name="Martin R."/>
            <person name="McLaughlin D.J."/>
            <person name="Morgenstern I."/>
            <person name="Morin E."/>
            <person name="Murat C."/>
            <person name="Nagy L.G."/>
            <person name="Nolan M."/>
            <person name="Ohm R.A."/>
            <person name="Patyshakuliyeva A."/>
            <person name="Rokas A."/>
            <person name="Ruiz-Duenas F.J."/>
            <person name="Sabat G."/>
            <person name="Salamov A."/>
            <person name="Samejima M."/>
            <person name="Schmutz J."/>
            <person name="Slot J.C."/>
            <person name="St John F."/>
            <person name="Stenlid J."/>
            <person name="Sun H."/>
            <person name="Sun S."/>
            <person name="Syed K."/>
            <person name="Tsang A."/>
            <person name="Wiebenga A."/>
            <person name="Young D."/>
            <person name="Pisabarro A."/>
            <person name="Eastwood D.C."/>
            <person name="Martin F."/>
            <person name="Cullen D."/>
            <person name="Grigoriev I.V."/>
            <person name="Hibbett D.S."/>
        </authorList>
    </citation>
    <scope>NUCLEOTIDE SEQUENCE [LARGE SCALE GENOMIC DNA]</scope>
    <source>
        <strain evidence="2 3">MD-104</strain>
    </source>
</reference>
<feature type="region of interest" description="Disordered" evidence="1">
    <location>
        <begin position="28"/>
        <end position="85"/>
    </location>
</feature>
<accession>A0A2H3IY85</accession>
<keyword evidence="3" id="KW-1185">Reference proteome</keyword>
<proteinExistence type="predicted"/>
<dbReference type="OMA" id="DRAYEHE"/>
<feature type="compositionally biased region" description="Low complexity" evidence="1">
    <location>
        <begin position="28"/>
        <end position="38"/>
    </location>
</feature>
<gene>
    <name evidence="2" type="ORF">WOLCODRAFT_15304</name>
</gene>
<dbReference type="EMBL" id="KB467831">
    <property type="protein sequence ID" value="PCH34405.1"/>
    <property type="molecule type" value="Genomic_DNA"/>
</dbReference>
<dbReference type="PROSITE" id="PS51318">
    <property type="entry name" value="TAT"/>
    <property type="match status" value="1"/>
</dbReference>
<name>A0A2H3IY85_WOLCO</name>